<feature type="signal peptide" evidence="1">
    <location>
        <begin position="1"/>
        <end position="20"/>
    </location>
</feature>
<dbReference type="AlphaFoldDB" id="A0A4S8LKK0"/>
<evidence type="ECO:0000313" key="3">
    <source>
        <dbReference type="Proteomes" id="UP000297245"/>
    </source>
</evidence>
<gene>
    <name evidence="2" type="ORF">K435DRAFT_728809</name>
</gene>
<feature type="chain" id="PRO_5020711847" description="Glycogen debranching enzyme" evidence="1">
    <location>
        <begin position="21"/>
        <end position="758"/>
    </location>
</feature>
<organism evidence="2 3">
    <name type="scientific">Dendrothele bispora (strain CBS 962.96)</name>
    <dbReference type="NCBI Taxonomy" id="1314807"/>
    <lineage>
        <taxon>Eukaryota</taxon>
        <taxon>Fungi</taxon>
        <taxon>Dikarya</taxon>
        <taxon>Basidiomycota</taxon>
        <taxon>Agaricomycotina</taxon>
        <taxon>Agaricomycetes</taxon>
        <taxon>Agaricomycetidae</taxon>
        <taxon>Agaricales</taxon>
        <taxon>Agaricales incertae sedis</taxon>
        <taxon>Dendrothele</taxon>
    </lineage>
</organism>
<evidence type="ECO:0008006" key="4">
    <source>
        <dbReference type="Google" id="ProtNLM"/>
    </source>
</evidence>
<keyword evidence="3" id="KW-1185">Reference proteome</keyword>
<name>A0A4S8LKK0_DENBC</name>
<evidence type="ECO:0000313" key="2">
    <source>
        <dbReference type="EMBL" id="THU89762.1"/>
    </source>
</evidence>
<proteinExistence type="predicted"/>
<accession>A0A4S8LKK0</accession>
<reference evidence="2 3" key="1">
    <citation type="journal article" date="2019" name="Nat. Ecol. Evol.">
        <title>Megaphylogeny resolves global patterns of mushroom evolution.</title>
        <authorList>
            <person name="Varga T."/>
            <person name="Krizsan K."/>
            <person name="Foldi C."/>
            <person name="Dima B."/>
            <person name="Sanchez-Garcia M."/>
            <person name="Sanchez-Ramirez S."/>
            <person name="Szollosi G.J."/>
            <person name="Szarkandi J.G."/>
            <person name="Papp V."/>
            <person name="Albert L."/>
            <person name="Andreopoulos W."/>
            <person name="Angelini C."/>
            <person name="Antonin V."/>
            <person name="Barry K.W."/>
            <person name="Bougher N.L."/>
            <person name="Buchanan P."/>
            <person name="Buyck B."/>
            <person name="Bense V."/>
            <person name="Catcheside P."/>
            <person name="Chovatia M."/>
            <person name="Cooper J."/>
            <person name="Damon W."/>
            <person name="Desjardin D."/>
            <person name="Finy P."/>
            <person name="Geml J."/>
            <person name="Haridas S."/>
            <person name="Hughes K."/>
            <person name="Justo A."/>
            <person name="Karasinski D."/>
            <person name="Kautmanova I."/>
            <person name="Kiss B."/>
            <person name="Kocsube S."/>
            <person name="Kotiranta H."/>
            <person name="LaButti K.M."/>
            <person name="Lechner B.E."/>
            <person name="Liimatainen K."/>
            <person name="Lipzen A."/>
            <person name="Lukacs Z."/>
            <person name="Mihaltcheva S."/>
            <person name="Morgado L.N."/>
            <person name="Niskanen T."/>
            <person name="Noordeloos M.E."/>
            <person name="Ohm R.A."/>
            <person name="Ortiz-Santana B."/>
            <person name="Ovrebo C."/>
            <person name="Racz N."/>
            <person name="Riley R."/>
            <person name="Savchenko A."/>
            <person name="Shiryaev A."/>
            <person name="Soop K."/>
            <person name="Spirin V."/>
            <person name="Szebenyi C."/>
            <person name="Tomsovsky M."/>
            <person name="Tulloss R.E."/>
            <person name="Uehling J."/>
            <person name="Grigoriev I.V."/>
            <person name="Vagvolgyi C."/>
            <person name="Papp T."/>
            <person name="Martin F.M."/>
            <person name="Miettinen O."/>
            <person name="Hibbett D.S."/>
            <person name="Nagy L.G."/>
        </authorList>
    </citation>
    <scope>NUCLEOTIDE SEQUENCE [LARGE SCALE GENOMIC DNA]</scope>
    <source>
        <strain evidence="2 3">CBS 962.96</strain>
    </source>
</reference>
<dbReference type="Proteomes" id="UP000297245">
    <property type="component" value="Unassembled WGS sequence"/>
</dbReference>
<sequence length="758" mass="82740">MVVLAHSLGLGLALSLLVLGVRPAPSTSTSTSSLLSFQISSGGNENFFYRDNQTSAQVLLTSPNNTASARRFIAALPAGNIGALVYFLPLSSGTDEQGEHLGLTLLNDTLTSTADELDNVGIQADLLFSRNATLGVTIVGAVRAMRDYVEGGGTMNSVFNYTLGEFNETSVWLRHRYINASSSSNQTQNYKYTSLHLSVPSSSPARFSVTPNTTVNGAPTINIYSSTQDTDFQVRIRVLSNETSLVGLNPSTLFLTEGDATTPGVLVALQRLRNGSSGLADAAQQVSFLTYEEKFTAGGWRFLTYFGRDTLIALRLLMPIMTSESIESVLSAVIERANSTGALCHEETIGDYASFVNIQNHQPELGNEPFYDYKMIDTGLLLFPALAHYFLDLPQGQNRQSQFLARNATLQNGTYAEILERISTYNYARALPFHANQSYNNLLSLRPGQPVGNWRDSNEGLGFGLYPFDVNTALVPASLRAVERLIEEEILSAPIFHVEESQVAVGSVAKSWEENTLQFFEVEVAGEEAERRLKNFVNNPSVNLGEGILSKVGGENETTRFYALSLKEDGSPVEVLNSDISFNLMYSSNVSKELLEHVVNVLRPYPRGLLTNIGMVVANPAFDSNTTNIGILDRRAYHGTVVWSFQQGLMAGGLARQLNLCGMNSSIVMEVDINPVPPSVPSWCSDTQFLQALSDAEKRLWTSIEGASENLFTEVWTYAFNNGTNEFTVADLASLSPSGTESDAIQLWSYGFLGLVKE</sequence>
<keyword evidence="1" id="KW-0732">Signal</keyword>
<protein>
    <recommendedName>
        <fullName evidence="4">Glycogen debranching enzyme</fullName>
    </recommendedName>
</protein>
<evidence type="ECO:0000256" key="1">
    <source>
        <dbReference type="SAM" id="SignalP"/>
    </source>
</evidence>
<dbReference type="OrthoDB" id="2591256at2759"/>
<dbReference type="EMBL" id="ML179357">
    <property type="protein sequence ID" value="THU89762.1"/>
    <property type="molecule type" value="Genomic_DNA"/>
</dbReference>